<reference evidence="1 2" key="1">
    <citation type="submission" date="2011-04" db="EMBL/GenBank/DDBJ databases">
        <authorList>
            <person name="Muzny D."/>
            <person name="Qin X."/>
            <person name="Deng J."/>
            <person name="Jiang H."/>
            <person name="Liu Y."/>
            <person name="Qu J."/>
            <person name="Song X.-Z."/>
            <person name="Zhang L."/>
            <person name="Thornton R."/>
            <person name="Coyle M."/>
            <person name="Francisco L."/>
            <person name="Jackson L."/>
            <person name="Javaid M."/>
            <person name="Korchina V."/>
            <person name="Kovar C."/>
            <person name="Mata R."/>
            <person name="Mathew T."/>
            <person name="Ngo R."/>
            <person name="Nguyen L."/>
            <person name="Nguyen N."/>
            <person name="Okwuonu G."/>
            <person name="Ongeri F."/>
            <person name="Pham C."/>
            <person name="Simmons D."/>
            <person name="Wilczek-Boney K."/>
            <person name="Hale W."/>
            <person name="Jakkamsetti A."/>
            <person name="Pham P."/>
            <person name="Ruth R."/>
            <person name="San Lucas F."/>
            <person name="Warren J."/>
            <person name="Zhang J."/>
            <person name="Zhao Z."/>
            <person name="Zhou C."/>
            <person name="Zhu D."/>
            <person name="Lee S."/>
            <person name="Bess C."/>
            <person name="Blankenburg K."/>
            <person name="Forbes L."/>
            <person name="Fu Q."/>
            <person name="Gubbala S."/>
            <person name="Hirani K."/>
            <person name="Jayaseelan J.C."/>
            <person name="Lara F."/>
            <person name="Munidasa M."/>
            <person name="Palculict T."/>
            <person name="Patil S."/>
            <person name="Pu L.-L."/>
            <person name="Saada N."/>
            <person name="Tang L."/>
            <person name="Weissenberger G."/>
            <person name="Zhu Y."/>
            <person name="Hemphill L."/>
            <person name="Shang Y."/>
            <person name="Youmans B."/>
            <person name="Ayvaz T."/>
            <person name="Ross M."/>
            <person name="Santibanez J."/>
            <person name="Aqrawi P."/>
            <person name="Gross S."/>
            <person name="Joshi V."/>
            <person name="Fowler G."/>
            <person name="Nazareth L."/>
            <person name="Reid J."/>
            <person name="Worley K."/>
            <person name="Petrosino J."/>
            <person name="Highlander S."/>
            <person name="Gibbs R."/>
        </authorList>
    </citation>
    <scope>NUCLEOTIDE SEQUENCE [LARGE SCALE GENOMIC DNA]</scope>
    <source>
        <strain evidence="1 2">2681</strain>
    </source>
</reference>
<dbReference type="EMBL" id="AFPZ01000024">
    <property type="protein sequence ID" value="EGQ27039.1"/>
    <property type="molecule type" value="Genomic_DNA"/>
</dbReference>
<gene>
    <name evidence="1" type="ORF">HMPREF9372_0961</name>
</gene>
<dbReference type="SUPFAM" id="SSF48452">
    <property type="entry name" value="TPR-like"/>
    <property type="match status" value="1"/>
</dbReference>
<sequence length="734" mass="85849">MNKNISSIEFINYIEKNYPVNQWSISGVDIWPLIRVILGFKIVTKSRNTTSPTVEDNSLGKLPNLSNLMLENENVDVFVLMDSFSRIKLKDSWYHRLSGPFNEEIRKKGLHVVNLEFSYHHIERFPVSDESYSITNQLEWIENHNYISNPVYLISYESVKKDFLTRYGKDFDFPSIIYINNITSYIFRLSIYFEALLLEKKTKAVFIVNYYQLNSHALILAARRVGIPSVDIQHGNQRDLFYHQWLNVPSEGYNVLPNYFWCWDQKDSKVINEWADQTSIHKAINGGNPWIELWKDESLLLVKEYDQITAQYISEDEVNIILTLQPLYGLPTWRTNVPVWVVSAIGESPDNWKWHIRYHPQMLGNYSNEMKMCETLLKPHIIKGKVETKRATEEPLMAILRKMTVHITAFSTSVTEAMHLQVPSITIHQQAKEFYKNEIESGWVSPVKNSEELIEAIHSLSLKKRNNNLPQVRSESIGLSNGIDHILESLAPSNYKTDLDLSFQRKKIFLADGMYEQIINETKFESIYNEEFFISGKAFEGLGDFTKAGCCYYDYLQGLDVYENLASASFEHLLNIKKFYKNYNIIEGFQAAEFYINQLINSNDYIKGHYFSKLFKEGQYREIIESNNKVEHTLDTHFFKGRAYLVLNEITKGIKELEKYLESCCKDRVEVLLASGLNYKASAHFYLGEVYLQNHYYSVAEEHFEECNQLFNGQHKKAQEYLKLIHYKNRHSLD</sequence>
<dbReference type="HOGENOM" id="CLU_377619_0_0_9"/>
<dbReference type="InterPro" id="IPR011990">
    <property type="entry name" value="TPR-like_helical_dom_sf"/>
</dbReference>
<comment type="caution">
    <text evidence="1">The sequence shown here is derived from an EMBL/GenBank/DDBJ whole genome shotgun (WGS) entry which is preliminary data.</text>
</comment>
<dbReference type="RefSeq" id="WP_009765828.1">
    <property type="nucleotide sequence ID" value="NZ_GL982997.1"/>
</dbReference>
<dbReference type="InterPro" id="IPR043148">
    <property type="entry name" value="TagF_C"/>
</dbReference>
<dbReference type="AlphaFoldDB" id="F9DQ81"/>
<dbReference type="eggNOG" id="ENOG503334D">
    <property type="taxonomic scope" value="Bacteria"/>
</dbReference>
<dbReference type="OrthoDB" id="8704783at2"/>
<dbReference type="SUPFAM" id="SSF53756">
    <property type="entry name" value="UDP-Glycosyltransferase/glycogen phosphorylase"/>
    <property type="match status" value="1"/>
</dbReference>
<name>F9DQ81_9BACL</name>
<dbReference type="Proteomes" id="UP000005316">
    <property type="component" value="Unassembled WGS sequence"/>
</dbReference>
<organism evidence="1 2">
    <name type="scientific">Sporosarcina newyorkensis 2681</name>
    <dbReference type="NCBI Taxonomy" id="1027292"/>
    <lineage>
        <taxon>Bacteria</taxon>
        <taxon>Bacillati</taxon>
        <taxon>Bacillota</taxon>
        <taxon>Bacilli</taxon>
        <taxon>Bacillales</taxon>
        <taxon>Caryophanaceae</taxon>
        <taxon>Sporosarcina</taxon>
    </lineage>
</organism>
<evidence type="ECO:0000313" key="1">
    <source>
        <dbReference type="EMBL" id="EGQ27039.1"/>
    </source>
</evidence>
<proteinExistence type="predicted"/>
<evidence type="ECO:0000313" key="2">
    <source>
        <dbReference type="Proteomes" id="UP000005316"/>
    </source>
</evidence>
<protein>
    <submittedName>
        <fullName evidence="1">Uncharacterized protein</fullName>
    </submittedName>
</protein>
<accession>F9DQ81</accession>
<dbReference type="Gene3D" id="1.25.40.10">
    <property type="entry name" value="Tetratricopeptide repeat domain"/>
    <property type="match status" value="1"/>
</dbReference>
<dbReference type="Gene3D" id="3.40.50.12580">
    <property type="match status" value="1"/>
</dbReference>